<protein>
    <recommendedName>
        <fullName evidence="6">Glycosyl hydrolase family 4 C-terminal domain-containing protein</fullName>
    </recommendedName>
</protein>
<keyword evidence="1" id="KW-0520">NAD</keyword>
<evidence type="ECO:0000256" key="2">
    <source>
        <dbReference type="PIRSR" id="PIRSR601088-2"/>
    </source>
</evidence>
<evidence type="ECO:0000313" key="4">
    <source>
        <dbReference type="EMBL" id="MBB6674725.1"/>
    </source>
</evidence>
<dbReference type="PRINTS" id="PR00732">
    <property type="entry name" value="GLHYDRLASE4"/>
</dbReference>
<dbReference type="GO" id="GO:0004553">
    <property type="term" value="F:hydrolase activity, hydrolyzing O-glycosyl compounds"/>
    <property type="evidence" value="ECO:0007669"/>
    <property type="project" value="InterPro"/>
</dbReference>
<accession>A0A7X0VI15</accession>
<dbReference type="Proteomes" id="UP000547209">
    <property type="component" value="Unassembled WGS sequence"/>
</dbReference>
<dbReference type="InterPro" id="IPR001088">
    <property type="entry name" value="Glyco_hydro_4"/>
</dbReference>
<gene>
    <name evidence="4" type="ORF">H7C19_29000</name>
</gene>
<evidence type="ECO:0000256" key="1">
    <source>
        <dbReference type="ARBA" id="ARBA00023027"/>
    </source>
</evidence>
<dbReference type="PANTHER" id="PTHR32092:SF6">
    <property type="entry name" value="ALPHA-GALACTOSIDASE"/>
    <property type="match status" value="1"/>
</dbReference>
<organism evidence="4 5">
    <name type="scientific">Cohnella nanjingensis</name>
    <dbReference type="NCBI Taxonomy" id="1387779"/>
    <lineage>
        <taxon>Bacteria</taxon>
        <taxon>Bacillati</taxon>
        <taxon>Bacillota</taxon>
        <taxon>Bacilli</taxon>
        <taxon>Bacillales</taxon>
        <taxon>Paenibacillaceae</taxon>
        <taxon>Cohnella</taxon>
    </lineage>
</organism>
<dbReference type="AlphaFoldDB" id="A0A7X0VI15"/>
<dbReference type="InterPro" id="IPR053715">
    <property type="entry name" value="GH4_Enzyme_sf"/>
</dbReference>
<dbReference type="GO" id="GO:0005975">
    <property type="term" value="P:carbohydrate metabolic process"/>
    <property type="evidence" value="ECO:0007669"/>
    <property type="project" value="InterPro"/>
</dbReference>
<evidence type="ECO:0000313" key="5">
    <source>
        <dbReference type="Proteomes" id="UP000547209"/>
    </source>
</evidence>
<dbReference type="InterPro" id="IPR036291">
    <property type="entry name" value="NAD(P)-bd_dom_sf"/>
</dbReference>
<reference evidence="4 5" key="1">
    <citation type="submission" date="2020-08" db="EMBL/GenBank/DDBJ databases">
        <title>Cohnella phylogeny.</title>
        <authorList>
            <person name="Dunlap C."/>
        </authorList>
    </citation>
    <scope>NUCLEOTIDE SEQUENCE [LARGE SCALE GENOMIC DNA]</scope>
    <source>
        <strain evidence="4 5">DSM 28246</strain>
    </source>
</reference>
<name>A0A7X0VI15_9BACL</name>
<sequence length="109" mass="11341">MRVERGAGGSEAGKGLHSAHAAVFLNSGGGIAYAKSGDHRGGQHRLLQCIGDTLGPGGVFRALRSIPAMLDLARVMEDLCPGATLLNYVNPMAMIGWALGECYTTEMAP</sequence>
<dbReference type="Pfam" id="PF02056">
    <property type="entry name" value="Glyco_hydro_4"/>
    <property type="match status" value="1"/>
</dbReference>
<dbReference type="PANTHER" id="PTHR32092">
    <property type="entry name" value="6-PHOSPHO-BETA-GLUCOSIDASE-RELATED"/>
    <property type="match status" value="1"/>
</dbReference>
<dbReference type="SUPFAM" id="SSF51735">
    <property type="entry name" value="NAD(P)-binding Rossmann-fold domains"/>
    <property type="match status" value="1"/>
</dbReference>
<feature type="site" description="Increases basicity of active site Tyr" evidence="3">
    <location>
        <position position="52"/>
    </location>
</feature>
<evidence type="ECO:0000256" key="3">
    <source>
        <dbReference type="PIRSR" id="PIRSR601088-4"/>
    </source>
</evidence>
<dbReference type="EMBL" id="JACJVP010000053">
    <property type="protein sequence ID" value="MBB6674725.1"/>
    <property type="molecule type" value="Genomic_DNA"/>
</dbReference>
<proteinExistence type="predicted"/>
<comment type="caution">
    <text evidence="4">The sequence shown here is derived from an EMBL/GenBank/DDBJ whole genome shotgun (WGS) entry which is preliminary data.</text>
</comment>
<keyword evidence="5" id="KW-1185">Reference proteome</keyword>
<feature type="binding site" evidence="2">
    <location>
        <position position="90"/>
    </location>
    <ligand>
        <name>substrate</name>
    </ligand>
</feature>
<dbReference type="Gene3D" id="3.90.1820.10">
    <property type="entry name" value="AglA-like glucosidase"/>
    <property type="match status" value="1"/>
</dbReference>
<evidence type="ECO:0008006" key="6">
    <source>
        <dbReference type="Google" id="ProtNLM"/>
    </source>
</evidence>